<evidence type="ECO:0000313" key="5">
    <source>
        <dbReference type="Proteomes" id="UP000231586"/>
    </source>
</evidence>
<dbReference type="SUPFAM" id="SSF46689">
    <property type="entry name" value="Homeodomain-like"/>
    <property type="match status" value="1"/>
</dbReference>
<dbReference type="GO" id="GO:0000976">
    <property type="term" value="F:transcription cis-regulatory region binding"/>
    <property type="evidence" value="ECO:0007669"/>
    <property type="project" value="TreeGrafter"/>
</dbReference>
<dbReference type="Gene3D" id="1.10.357.10">
    <property type="entry name" value="Tetracycline Repressor, domain 2"/>
    <property type="match status" value="1"/>
</dbReference>
<keyword evidence="1 2" id="KW-0238">DNA-binding</keyword>
<dbReference type="Proteomes" id="UP000231586">
    <property type="component" value="Unassembled WGS sequence"/>
</dbReference>
<dbReference type="PANTHER" id="PTHR30055:SF146">
    <property type="entry name" value="HTH-TYPE TRANSCRIPTIONAL DUAL REGULATOR CECR"/>
    <property type="match status" value="1"/>
</dbReference>
<dbReference type="RefSeq" id="WP_245858871.1">
    <property type="nucleotide sequence ID" value="NZ_PGTZ01000006.1"/>
</dbReference>
<feature type="domain" description="HTH tetR-type" evidence="3">
    <location>
        <begin position="11"/>
        <end position="71"/>
    </location>
</feature>
<dbReference type="EMBL" id="PGTZ01000006">
    <property type="protein sequence ID" value="PJI94402.1"/>
    <property type="molecule type" value="Genomic_DNA"/>
</dbReference>
<gene>
    <name evidence="4" type="ORF">CLV34_0238</name>
</gene>
<dbReference type="PRINTS" id="PR00455">
    <property type="entry name" value="HTHTETR"/>
</dbReference>
<comment type="caution">
    <text evidence="4">The sequence shown here is derived from an EMBL/GenBank/DDBJ whole genome shotgun (WGS) entry which is preliminary data.</text>
</comment>
<dbReference type="InterPro" id="IPR050109">
    <property type="entry name" value="HTH-type_TetR-like_transc_reg"/>
</dbReference>
<dbReference type="InterPro" id="IPR001647">
    <property type="entry name" value="HTH_TetR"/>
</dbReference>
<organism evidence="4 5">
    <name type="scientific">Luteimicrobium subarcticum</name>
    <dbReference type="NCBI Taxonomy" id="620910"/>
    <lineage>
        <taxon>Bacteria</taxon>
        <taxon>Bacillati</taxon>
        <taxon>Actinomycetota</taxon>
        <taxon>Actinomycetes</taxon>
        <taxon>Micrococcales</taxon>
        <taxon>Luteimicrobium</taxon>
    </lineage>
</organism>
<dbReference type="InterPro" id="IPR009057">
    <property type="entry name" value="Homeodomain-like_sf"/>
</dbReference>
<sequence>MSATRVRMSKEERREQILDAATQAFAEHGFAGTTTDQVAQAAGVSQPYVVRIFGSKRCLFRAVFERIGDRIVDAFEAVPAGPDARDRLGDAYVELLADRNLLRVLMHGFVAASDPDLGASARAVLVRAFEIYQERTGEGPEEARSFVATGMLINVLLATEAPEHTDEPGVGALLTCAVGADIAAALVRGAA</sequence>
<evidence type="ECO:0000313" key="4">
    <source>
        <dbReference type="EMBL" id="PJI94402.1"/>
    </source>
</evidence>
<dbReference type="GO" id="GO:0003700">
    <property type="term" value="F:DNA-binding transcription factor activity"/>
    <property type="evidence" value="ECO:0007669"/>
    <property type="project" value="TreeGrafter"/>
</dbReference>
<evidence type="ECO:0000259" key="3">
    <source>
        <dbReference type="PROSITE" id="PS50977"/>
    </source>
</evidence>
<reference evidence="4 5" key="1">
    <citation type="submission" date="2017-11" db="EMBL/GenBank/DDBJ databases">
        <title>Genomic Encyclopedia of Archaeal and Bacterial Type Strains, Phase II (KMG-II): From Individual Species to Whole Genera.</title>
        <authorList>
            <person name="Goeker M."/>
        </authorList>
    </citation>
    <scope>NUCLEOTIDE SEQUENCE [LARGE SCALE GENOMIC DNA]</scope>
    <source>
        <strain evidence="4 5">DSM 22413</strain>
    </source>
</reference>
<dbReference type="PROSITE" id="PS50977">
    <property type="entry name" value="HTH_TETR_2"/>
    <property type="match status" value="1"/>
</dbReference>
<evidence type="ECO:0000256" key="1">
    <source>
        <dbReference type="ARBA" id="ARBA00023125"/>
    </source>
</evidence>
<dbReference type="PANTHER" id="PTHR30055">
    <property type="entry name" value="HTH-TYPE TRANSCRIPTIONAL REGULATOR RUTR"/>
    <property type="match status" value="1"/>
</dbReference>
<dbReference type="Pfam" id="PF00440">
    <property type="entry name" value="TetR_N"/>
    <property type="match status" value="1"/>
</dbReference>
<protein>
    <submittedName>
        <fullName evidence="4">TetR family transcriptional regulator</fullName>
    </submittedName>
</protein>
<name>A0A2M8WTY0_9MICO</name>
<proteinExistence type="predicted"/>
<feature type="DNA-binding region" description="H-T-H motif" evidence="2">
    <location>
        <begin position="34"/>
        <end position="53"/>
    </location>
</feature>
<dbReference type="AlphaFoldDB" id="A0A2M8WTY0"/>
<keyword evidence="5" id="KW-1185">Reference proteome</keyword>
<accession>A0A2M8WTY0</accession>
<evidence type="ECO:0000256" key="2">
    <source>
        <dbReference type="PROSITE-ProRule" id="PRU00335"/>
    </source>
</evidence>